<dbReference type="EMBL" id="JAHRIP010085330">
    <property type="protein sequence ID" value="MEQ2314377.1"/>
    <property type="molecule type" value="Genomic_DNA"/>
</dbReference>
<sequence length="73" mass="8166">MIQGASDRPPPWARSLSYETEQMLALSANHRFDLLNRKPTASARWLPPPLDLLPALIFSPSANHPSWVDDIMG</sequence>
<organism evidence="1 2">
    <name type="scientific">Ameca splendens</name>
    <dbReference type="NCBI Taxonomy" id="208324"/>
    <lineage>
        <taxon>Eukaryota</taxon>
        <taxon>Metazoa</taxon>
        <taxon>Chordata</taxon>
        <taxon>Craniata</taxon>
        <taxon>Vertebrata</taxon>
        <taxon>Euteleostomi</taxon>
        <taxon>Actinopterygii</taxon>
        <taxon>Neopterygii</taxon>
        <taxon>Teleostei</taxon>
        <taxon>Neoteleostei</taxon>
        <taxon>Acanthomorphata</taxon>
        <taxon>Ovalentaria</taxon>
        <taxon>Atherinomorphae</taxon>
        <taxon>Cyprinodontiformes</taxon>
        <taxon>Goodeidae</taxon>
        <taxon>Ameca</taxon>
    </lineage>
</organism>
<name>A0ABV1A8R4_9TELE</name>
<reference evidence="1 2" key="1">
    <citation type="submission" date="2021-06" db="EMBL/GenBank/DDBJ databases">
        <authorList>
            <person name="Palmer J.M."/>
        </authorList>
    </citation>
    <scope>NUCLEOTIDE SEQUENCE [LARGE SCALE GENOMIC DNA]</scope>
    <source>
        <strain evidence="1 2">AS_MEX2019</strain>
        <tissue evidence="1">Muscle</tissue>
    </source>
</reference>
<evidence type="ECO:0000313" key="1">
    <source>
        <dbReference type="EMBL" id="MEQ2314377.1"/>
    </source>
</evidence>
<evidence type="ECO:0000313" key="2">
    <source>
        <dbReference type="Proteomes" id="UP001469553"/>
    </source>
</evidence>
<accession>A0ABV1A8R4</accession>
<protein>
    <submittedName>
        <fullName evidence="1">Uncharacterized protein</fullName>
    </submittedName>
</protein>
<dbReference type="Proteomes" id="UP001469553">
    <property type="component" value="Unassembled WGS sequence"/>
</dbReference>
<proteinExistence type="predicted"/>
<gene>
    <name evidence="1" type="ORF">AMECASPLE_011452</name>
</gene>
<keyword evidence="2" id="KW-1185">Reference proteome</keyword>
<comment type="caution">
    <text evidence="1">The sequence shown here is derived from an EMBL/GenBank/DDBJ whole genome shotgun (WGS) entry which is preliminary data.</text>
</comment>